<evidence type="ECO:0008006" key="3">
    <source>
        <dbReference type="Google" id="ProtNLM"/>
    </source>
</evidence>
<dbReference type="RefSeq" id="WP_196992530.1">
    <property type="nucleotide sequence ID" value="NZ_JADWYR010000003.1"/>
</dbReference>
<reference evidence="1" key="1">
    <citation type="submission" date="2020-11" db="EMBL/GenBank/DDBJ databases">
        <title>Bacterial whole genome sequence for Panacibacter sp. DH6.</title>
        <authorList>
            <person name="Le V."/>
            <person name="Ko S."/>
            <person name="Ahn C.-Y."/>
            <person name="Oh H.-M."/>
        </authorList>
    </citation>
    <scope>NUCLEOTIDE SEQUENCE</scope>
    <source>
        <strain evidence="1">DH6</strain>
    </source>
</reference>
<dbReference type="Proteomes" id="UP000628448">
    <property type="component" value="Unassembled WGS sequence"/>
</dbReference>
<accession>A0A931MD45</accession>
<keyword evidence="2" id="KW-1185">Reference proteome</keyword>
<evidence type="ECO:0000313" key="1">
    <source>
        <dbReference type="EMBL" id="MBG9378425.1"/>
    </source>
</evidence>
<evidence type="ECO:0000313" key="2">
    <source>
        <dbReference type="Proteomes" id="UP000628448"/>
    </source>
</evidence>
<protein>
    <recommendedName>
        <fullName evidence="3">Helix-turn-helix domain-containing protein</fullName>
    </recommendedName>
</protein>
<proteinExistence type="predicted"/>
<sequence length="96" mass="10984">MDVGNMIRDFMELIQEDPRIRPSHISLFLALVNYIKCQQGNMPVVIFKREIIKQAKVSAATFHRCINELNKYGYIKYLPSCNAVAGNLVSIPRLSE</sequence>
<dbReference type="EMBL" id="JADWYR010000003">
    <property type="protein sequence ID" value="MBG9378425.1"/>
    <property type="molecule type" value="Genomic_DNA"/>
</dbReference>
<dbReference type="AlphaFoldDB" id="A0A931MD45"/>
<name>A0A931MD45_9BACT</name>
<organism evidence="1 2">
    <name type="scientific">Panacibacter microcysteis</name>
    <dbReference type="NCBI Taxonomy" id="2793269"/>
    <lineage>
        <taxon>Bacteria</taxon>
        <taxon>Pseudomonadati</taxon>
        <taxon>Bacteroidota</taxon>
        <taxon>Chitinophagia</taxon>
        <taxon>Chitinophagales</taxon>
        <taxon>Chitinophagaceae</taxon>
        <taxon>Panacibacter</taxon>
    </lineage>
</organism>
<comment type="caution">
    <text evidence="1">The sequence shown here is derived from an EMBL/GenBank/DDBJ whole genome shotgun (WGS) entry which is preliminary data.</text>
</comment>
<gene>
    <name evidence="1" type="ORF">I5907_19465</name>
</gene>